<evidence type="ECO:0000313" key="2">
    <source>
        <dbReference type="EnsemblProtists" id="EOD24479"/>
    </source>
</evidence>
<accession>A0A0D3JLU4</accession>
<dbReference type="HOGENOM" id="CLU_1597517_0_0_1"/>
<reference evidence="2" key="2">
    <citation type="submission" date="2024-10" db="UniProtKB">
        <authorList>
            <consortium name="EnsemblProtists"/>
        </authorList>
    </citation>
    <scope>IDENTIFICATION</scope>
</reference>
<dbReference type="Proteomes" id="UP000013827">
    <property type="component" value="Unassembled WGS sequence"/>
</dbReference>
<sequence>MSVPGPAACAPLQQQVVGAAACEPPCSMAADPAAYAPPLRPPAPALAKLSLPLPQSCHSSVEEAAGSGAAAATAANSLLEQDALASTGGVTDSLAPSLPGGGEPSEQQPPQMAPELSLLRGRNAALWSLSAEDGDEDGGGGAEGGAVPSPFAAAKRCRVEGLPPPDI</sequence>
<dbReference type="RefSeq" id="XP_005776908.1">
    <property type="nucleotide sequence ID" value="XM_005776851.1"/>
</dbReference>
<dbReference type="AlphaFoldDB" id="A0A0D3JLU4"/>
<feature type="region of interest" description="Disordered" evidence="1">
    <location>
        <begin position="83"/>
        <end position="167"/>
    </location>
</feature>
<name>A0A0D3JLU4_EMIH1</name>
<dbReference type="KEGG" id="ehx:EMIHUDRAFT_115855"/>
<evidence type="ECO:0000313" key="3">
    <source>
        <dbReference type="Proteomes" id="UP000013827"/>
    </source>
</evidence>
<dbReference type="GeneID" id="17270022"/>
<keyword evidence="3" id="KW-1185">Reference proteome</keyword>
<proteinExistence type="predicted"/>
<dbReference type="EnsemblProtists" id="EOD24479">
    <property type="protein sequence ID" value="EOD24479"/>
    <property type="gene ID" value="EMIHUDRAFT_115855"/>
</dbReference>
<reference evidence="3" key="1">
    <citation type="journal article" date="2013" name="Nature">
        <title>Pan genome of the phytoplankton Emiliania underpins its global distribution.</title>
        <authorList>
            <person name="Read B.A."/>
            <person name="Kegel J."/>
            <person name="Klute M.J."/>
            <person name="Kuo A."/>
            <person name="Lefebvre S.C."/>
            <person name="Maumus F."/>
            <person name="Mayer C."/>
            <person name="Miller J."/>
            <person name="Monier A."/>
            <person name="Salamov A."/>
            <person name="Young J."/>
            <person name="Aguilar M."/>
            <person name="Claverie J.M."/>
            <person name="Frickenhaus S."/>
            <person name="Gonzalez K."/>
            <person name="Herman E.K."/>
            <person name="Lin Y.C."/>
            <person name="Napier J."/>
            <person name="Ogata H."/>
            <person name="Sarno A.F."/>
            <person name="Shmutz J."/>
            <person name="Schroeder D."/>
            <person name="de Vargas C."/>
            <person name="Verret F."/>
            <person name="von Dassow P."/>
            <person name="Valentin K."/>
            <person name="Van de Peer Y."/>
            <person name="Wheeler G."/>
            <person name="Dacks J.B."/>
            <person name="Delwiche C.F."/>
            <person name="Dyhrman S.T."/>
            <person name="Glockner G."/>
            <person name="John U."/>
            <person name="Richards T."/>
            <person name="Worden A.Z."/>
            <person name="Zhang X."/>
            <person name="Grigoriev I.V."/>
            <person name="Allen A.E."/>
            <person name="Bidle K."/>
            <person name="Borodovsky M."/>
            <person name="Bowler C."/>
            <person name="Brownlee C."/>
            <person name="Cock J.M."/>
            <person name="Elias M."/>
            <person name="Gladyshev V.N."/>
            <person name="Groth M."/>
            <person name="Guda C."/>
            <person name="Hadaegh A."/>
            <person name="Iglesias-Rodriguez M.D."/>
            <person name="Jenkins J."/>
            <person name="Jones B.M."/>
            <person name="Lawson T."/>
            <person name="Leese F."/>
            <person name="Lindquist E."/>
            <person name="Lobanov A."/>
            <person name="Lomsadze A."/>
            <person name="Malik S.B."/>
            <person name="Marsh M.E."/>
            <person name="Mackinder L."/>
            <person name="Mock T."/>
            <person name="Mueller-Roeber B."/>
            <person name="Pagarete A."/>
            <person name="Parker M."/>
            <person name="Probert I."/>
            <person name="Quesneville H."/>
            <person name="Raines C."/>
            <person name="Rensing S.A."/>
            <person name="Riano-Pachon D.M."/>
            <person name="Richier S."/>
            <person name="Rokitta S."/>
            <person name="Shiraiwa Y."/>
            <person name="Soanes D.M."/>
            <person name="van der Giezen M."/>
            <person name="Wahlund T.M."/>
            <person name="Williams B."/>
            <person name="Wilson W."/>
            <person name="Wolfe G."/>
            <person name="Wurch L.L."/>
        </authorList>
    </citation>
    <scope>NUCLEOTIDE SEQUENCE</scope>
</reference>
<evidence type="ECO:0000256" key="1">
    <source>
        <dbReference type="SAM" id="MobiDB-lite"/>
    </source>
</evidence>
<dbReference type="PaxDb" id="2903-EOD24479"/>
<organism evidence="2 3">
    <name type="scientific">Emiliania huxleyi (strain CCMP1516)</name>
    <dbReference type="NCBI Taxonomy" id="280463"/>
    <lineage>
        <taxon>Eukaryota</taxon>
        <taxon>Haptista</taxon>
        <taxon>Haptophyta</taxon>
        <taxon>Prymnesiophyceae</taxon>
        <taxon>Isochrysidales</taxon>
        <taxon>Noelaerhabdaceae</taxon>
        <taxon>Emiliania</taxon>
    </lineage>
</organism>
<protein>
    <submittedName>
        <fullName evidence="2">Uncharacterized protein</fullName>
    </submittedName>
</protein>